<feature type="transmembrane region" description="Helical" evidence="1">
    <location>
        <begin position="7"/>
        <end position="30"/>
    </location>
</feature>
<dbReference type="STRING" id="440168.SAMN04487974_11279"/>
<keyword evidence="1" id="KW-0472">Membrane</keyword>
<proteinExistence type="predicted"/>
<organism evidence="3 4">
    <name type="scientific">Pelagibacterium luteolum</name>
    <dbReference type="NCBI Taxonomy" id="440168"/>
    <lineage>
        <taxon>Bacteria</taxon>
        <taxon>Pseudomonadati</taxon>
        <taxon>Pseudomonadota</taxon>
        <taxon>Alphaproteobacteria</taxon>
        <taxon>Hyphomicrobiales</taxon>
        <taxon>Devosiaceae</taxon>
        <taxon>Pelagibacterium</taxon>
    </lineage>
</organism>
<dbReference type="GO" id="GO:0016787">
    <property type="term" value="F:hydrolase activity"/>
    <property type="evidence" value="ECO:0007669"/>
    <property type="project" value="UniProtKB-KW"/>
</dbReference>
<dbReference type="RefSeq" id="WP_143009414.1">
    <property type="nucleotide sequence ID" value="NZ_FNCS01000012.1"/>
</dbReference>
<dbReference type="EMBL" id="FNCS01000012">
    <property type="protein sequence ID" value="SDG91927.1"/>
    <property type="molecule type" value="Genomic_DNA"/>
</dbReference>
<gene>
    <name evidence="3" type="ORF">SAMN04487974_11279</name>
</gene>
<keyword evidence="1" id="KW-1133">Transmembrane helix</keyword>
<evidence type="ECO:0000259" key="2">
    <source>
        <dbReference type="Pfam" id="PF12146"/>
    </source>
</evidence>
<keyword evidence="1" id="KW-0812">Transmembrane</keyword>
<dbReference type="InterPro" id="IPR022742">
    <property type="entry name" value="Hydrolase_4"/>
</dbReference>
<evidence type="ECO:0000313" key="4">
    <source>
        <dbReference type="Proteomes" id="UP000199495"/>
    </source>
</evidence>
<sequence>MRHLFRGFIILIALATAGLIAAIVAIAMPFPPMPPETDVFGFSRERDNGAADLPLQQFRARDGDALAYRFYDAANERILVFVHGSSYHGAGYDELAKYVSAAGAAKVVLPNMRGHYFSGRRRGDVEYVGQYEDDIVDLTRELRKQGHNGPIILGGHSSGGGFVLRFAGGKAPQQEAIASYVAMAPVIPRTAAVRGGNAGGWNVIHPPRILGLVALNIIGVHGFDGLPIIAFNKPAGAWNGTETLAYSWRLNSSYHPRNDYAADVKAMPSNSLVLVGDKDEAVDSTALLDLLKASGYRGRAEVLAETTHFGIFHDAEALKRMTDFIATVPVP</sequence>
<reference evidence="3 4" key="1">
    <citation type="submission" date="2016-10" db="EMBL/GenBank/DDBJ databases">
        <authorList>
            <person name="de Groot N.N."/>
        </authorList>
    </citation>
    <scope>NUCLEOTIDE SEQUENCE [LARGE SCALE GENOMIC DNA]</scope>
    <source>
        <strain evidence="3 4">CGMCC 1.10267</strain>
    </source>
</reference>
<accession>A0A1G7Y6D9</accession>
<dbReference type="OrthoDB" id="9808398at2"/>
<evidence type="ECO:0000256" key="1">
    <source>
        <dbReference type="SAM" id="Phobius"/>
    </source>
</evidence>
<dbReference type="InterPro" id="IPR029058">
    <property type="entry name" value="AB_hydrolase_fold"/>
</dbReference>
<name>A0A1G7Y6D9_9HYPH</name>
<keyword evidence="4" id="KW-1185">Reference proteome</keyword>
<dbReference type="AlphaFoldDB" id="A0A1G7Y6D9"/>
<keyword evidence="3" id="KW-0378">Hydrolase</keyword>
<dbReference type="Gene3D" id="3.40.50.1820">
    <property type="entry name" value="alpha/beta hydrolase"/>
    <property type="match status" value="1"/>
</dbReference>
<protein>
    <submittedName>
        <fullName evidence="3">Lysophospholipase, alpha-beta hydrolase superfamily</fullName>
    </submittedName>
</protein>
<dbReference type="Pfam" id="PF12146">
    <property type="entry name" value="Hydrolase_4"/>
    <property type="match status" value="1"/>
</dbReference>
<dbReference type="SUPFAM" id="SSF53474">
    <property type="entry name" value="alpha/beta-Hydrolases"/>
    <property type="match status" value="1"/>
</dbReference>
<feature type="domain" description="Serine aminopeptidase S33" evidence="2">
    <location>
        <begin position="76"/>
        <end position="187"/>
    </location>
</feature>
<evidence type="ECO:0000313" key="3">
    <source>
        <dbReference type="EMBL" id="SDG91927.1"/>
    </source>
</evidence>
<dbReference type="Proteomes" id="UP000199495">
    <property type="component" value="Unassembled WGS sequence"/>
</dbReference>